<evidence type="ECO:0000313" key="1">
    <source>
        <dbReference type="EMBL" id="ORZ35931.1"/>
    </source>
</evidence>
<protein>
    <submittedName>
        <fullName evidence="1">Uncharacterized protein</fullName>
    </submittedName>
</protein>
<dbReference type="EMBL" id="MCFL01000019">
    <property type="protein sequence ID" value="ORZ35931.1"/>
    <property type="molecule type" value="Genomic_DNA"/>
</dbReference>
<comment type="caution">
    <text evidence="1">The sequence shown here is derived from an EMBL/GenBank/DDBJ whole genome shotgun (WGS) entry which is preliminary data.</text>
</comment>
<reference evidence="1 2" key="1">
    <citation type="submission" date="2016-07" db="EMBL/GenBank/DDBJ databases">
        <title>Pervasive Adenine N6-methylation of Active Genes in Fungi.</title>
        <authorList>
            <consortium name="DOE Joint Genome Institute"/>
            <person name="Mondo S.J."/>
            <person name="Dannebaum R.O."/>
            <person name="Kuo R.C."/>
            <person name="Labutti K."/>
            <person name="Haridas S."/>
            <person name="Kuo A."/>
            <person name="Salamov A."/>
            <person name="Ahrendt S.R."/>
            <person name="Lipzen A."/>
            <person name="Sullivan W."/>
            <person name="Andreopoulos W.B."/>
            <person name="Clum A."/>
            <person name="Lindquist E."/>
            <person name="Daum C."/>
            <person name="Ramamoorthy G.K."/>
            <person name="Gryganskyi A."/>
            <person name="Culley D."/>
            <person name="Magnuson J.K."/>
            <person name="James T.Y."/>
            <person name="O'Malley M.A."/>
            <person name="Stajich J.E."/>
            <person name="Spatafora J.W."/>
            <person name="Visel A."/>
            <person name="Grigoriev I.V."/>
        </authorList>
    </citation>
    <scope>NUCLEOTIDE SEQUENCE [LARGE SCALE GENOMIC DNA]</scope>
    <source>
        <strain evidence="1 2">PL171</strain>
    </source>
</reference>
<dbReference type="AlphaFoldDB" id="A0A1Y2HQ55"/>
<name>A0A1Y2HQ55_9FUNG</name>
<evidence type="ECO:0000313" key="2">
    <source>
        <dbReference type="Proteomes" id="UP000193411"/>
    </source>
</evidence>
<accession>A0A1Y2HQ55</accession>
<proteinExistence type="predicted"/>
<organism evidence="1 2">
    <name type="scientific">Catenaria anguillulae PL171</name>
    <dbReference type="NCBI Taxonomy" id="765915"/>
    <lineage>
        <taxon>Eukaryota</taxon>
        <taxon>Fungi</taxon>
        <taxon>Fungi incertae sedis</taxon>
        <taxon>Blastocladiomycota</taxon>
        <taxon>Blastocladiomycetes</taxon>
        <taxon>Blastocladiales</taxon>
        <taxon>Catenariaceae</taxon>
        <taxon>Catenaria</taxon>
    </lineage>
</organism>
<gene>
    <name evidence="1" type="ORF">BCR44DRAFT_1089937</name>
</gene>
<keyword evidence="2" id="KW-1185">Reference proteome</keyword>
<dbReference type="Proteomes" id="UP000193411">
    <property type="component" value="Unassembled WGS sequence"/>
</dbReference>
<sequence length="128" mass="14549">MNTIESNPTPSPVRRKGTVRIRLQRHLESSPSCCRANVNAVLLVFKTHHRTNAIAPLAHSSVRSYKLGAWGMNLMVLCFDIGPWVGHAMFAKRRLDWQLNGQARTRMAWTQTTKFRLREATKPNPTPS</sequence>